<comment type="caution">
    <text evidence="7">The sequence shown here is derived from an EMBL/GenBank/DDBJ whole genome shotgun (WGS) entry which is preliminary data.</text>
</comment>
<evidence type="ECO:0000256" key="2">
    <source>
        <dbReference type="ARBA" id="ARBA00022741"/>
    </source>
</evidence>
<dbReference type="NCBIfam" id="NF010068">
    <property type="entry name" value="PRK13548.1"/>
    <property type="match status" value="1"/>
</dbReference>
<reference evidence="7" key="2">
    <citation type="submission" date="2020-09" db="EMBL/GenBank/DDBJ databases">
        <authorList>
            <person name="Sun Q."/>
            <person name="Zhou Y."/>
        </authorList>
    </citation>
    <scope>NUCLEOTIDE SEQUENCE</scope>
    <source>
        <strain evidence="7">CGMCC 1.15290</strain>
    </source>
</reference>
<dbReference type="Proteomes" id="UP000627292">
    <property type="component" value="Unassembled WGS sequence"/>
</dbReference>
<gene>
    <name evidence="7" type="primary">hutD</name>
    <name evidence="7" type="ORF">GCM10011379_07560</name>
</gene>
<evidence type="ECO:0000313" key="8">
    <source>
        <dbReference type="Proteomes" id="UP000627292"/>
    </source>
</evidence>
<dbReference type="PROSITE" id="PS50893">
    <property type="entry name" value="ABC_TRANSPORTER_2"/>
    <property type="match status" value="1"/>
</dbReference>
<dbReference type="PANTHER" id="PTHR42794">
    <property type="entry name" value="HEMIN IMPORT ATP-BINDING PROTEIN HMUV"/>
    <property type="match status" value="1"/>
</dbReference>
<protein>
    <submittedName>
        <fullName evidence="7">Hemin import ATP-binding protein HmuV</fullName>
    </submittedName>
</protein>
<dbReference type="FunFam" id="3.40.50.300:FF:000134">
    <property type="entry name" value="Iron-enterobactin ABC transporter ATP-binding protein"/>
    <property type="match status" value="1"/>
</dbReference>
<accession>A0A917MRV5</accession>
<dbReference type="RefSeq" id="WP_188950641.1">
    <property type="nucleotide sequence ID" value="NZ_BMIB01000001.1"/>
</dbReference>
<keyword evidence="3 7" id="KW-0067">ATP-binding</keyword>
<dbReference type="SUPFAM" id="SSF52540">
    <property type="entry name" value="P-loop containing nucleoside triphosphate hydrolases"/>
    <property type="match status" value="1"/>
</dbReference>
<dbReference type="GO" id="GO:0016887">
    <property type="term" value="F:ATP hydrolysis activity"/>
    <property type="evidence" value="ECO:0007669"/>
    <property type="project" value="InterPro"/>
</dbReference>
<evidence type="ECO:0000256" key="5">
    <source>
        <dbReference type="ARBA" id="ARBA00037066"/>
    </source>
</evidence>
<keyword evidence="2" id="KW-0547">Nucleotide-binding</keyword>
<dbReference type="SMART" id="SM00382">
    <property type="entry name" value="AAA"/>
    <property type="match status" value="1"/>
</dbReference>
<evidence type="ECO:0000256" key="4">
    <source>
        <dbReference type="ARBA" id="ARBA00022967"/>
    </source>
</evidence>
<keyword evidence="4" id="KW-1278">Translocase</keyword>
<dbReference type="InterPro" id="IPR027417">
    <property type="entry name" value="P-loop_NTPase"/>
</dbReference>
<dbReference type="Gene3D" id="3.40.50.300">
    <property type="entry name" value="P-loop containing nucleotide triphosphate hydrolases"/>
    <property type="match status" value="1"/>
</dbReference>
<proteinExistence type="predicted"/>
<feature type="domain" description="ABC transporter" evidence="6">
    <location>
        <begin position="2"/>
        <end position="244"/>
    </location>
</feature>
<sequence>MMQVNQLVYTAGKRNILNNISFSLAPGKVTVILGPNGAGKSTLLRLLSGELKPSGGTVSWHNRPLHQIPPAQLATQRAVLTQQYAITLPFTCEEVVLMGRYPHFTNQPTADDIAAVKAAMEEMHVTHLSSRPFQTLSGGEQQRVQAARVLAQLWSKRPEAAPGKMLLLDEPTSSMDIQHQQLLLGKARKLAQQRYTVLIVLHDLNLAARYADEIVLLQKGSLLAAGTAAEVLQPATLQQAYGIPLQLIQSVDYPYPILVPGHH</sequence>
<keyword evidence="1" id="KW-0813">Transport</keyword>
<dbReference type="InterPro" id="IPR003593">
    <property type="entry name" value="AAA+_ATPase"/>
</dbReference>
<dbReference type="PANTHER" id="PTHR42794:SF1">
    <property type="entry name" value="HEMIN IMPORT ATP-BINDING PROTEIN HMUV"/>
    <property type="match status" value="1"/>
</dbReference>
<dbReference type="GO" id="GO:0005524">
    <property type="term" value="F:ATP binding"/>
    <property type="evidence" value="ECO:0007669"/>
    <property type="project" value="UniProtKB-KW"/>
</dbReference>
<evidence type="ECO:0000256" key="3">
    <source>
        <dbReference type="ARBA" id="ARBA00022840"/>
    </source>
</evidence>
<reference evidence="7" key="1">
    <citation type="journal article" date="2014" name="Int. J. Syst. Evol. Microbiol.">
        <title>Complete genome sequence of Corynebacterium casei LMG S-19264T (=DSM 44701T), isolated from a smear-ripened cheese.</title>
        <authorList>
            <consortium name="US DOE Joint Genome Institute (JGI-PGF)"/>
            <person name="Walter F."/>
            <person name="Albersmeier A."/>
            <person name="Kalinowski J."/>
            <person name="Ruckert C."/>
        </authorList>
    </citation>
    <scope>NUCLEOTIDE SEQUENCE</scope>
    <source>
        <strain evidence="7">CGMCC 1.15290</strain>
    </source>
</reference>
<dbReference type="CDD" id="cd03214">
    <property type="entry name" value="ABC_Iron-Siderophores_B12_Hemin"/>
    <property type="match status" value="1"/>
</dbReference>
<dbReference type="InterPro" id="IPR003439">
    <property type="entry name" value="ABC_transporter-like_ATP-bd"/>
</dbReference>
<comment type="function">
    <text evidence="5">Part of the ABC transporter complex HmuTUV involved in hemin import. Responsible for energy coupling to the transport system.</text>
</comment>
<dbReference type="AlphaFoldDB" id="A0A917MRV5"/>
<dbReference type="Pfam" id="PF00005">
    <property type="entry name" value="ABC_tran"/>
    <property type="match status" value="1"/>
</dbReference>
<organism evidence="7 8">
    <name type="scientific">Filimonas zeae</name>
    <dbReference type="NCBI Taxonomy" id="1737353"/>
    <lineage>
        <taxon>Bacteria</taxon>
        <taxon>Pseudomonadati</taxon>
        <taxon>Bacteroidota</taxon>
        <taxon>Chitinophagia</taxon>
        <taxon>Chitinophagales</taxon>
        <taxon>Chitinophagaceae</taxon>
        <taxon>Filimonas</taxon>
    </lineage>
</organism>
<keyword evidence="8" id="KW-1185">Reference proteome</keyword>
<dbReference type="EMBL" id="BMIB01000001">
    <property type="protein sequence ID" value="GGH60093.1"/>
    <property type="molecule type" value="Genomic_DNA"/>
</dbReference>
<evidence type="ECO:0000313" key="7">
    <source>
        <dbReference type="EMBL" id="GGH60093.1"/>
    </source>
</evidence>
<evidence type="ECO:0000259" key="6">
    <source>
        <dbReference type="PROSITE" id="PS50893"/>
    </source>
</evidence>
<name>A0A917MRV5_9BACT</name>
<evidence type="ECO:0000256" key="1">
    <source>
        <dbReference type="ARBA" id="ARBA00022448"/>
    </source>
</evidence>